<protein>
    <submittedName>
        <fullName evidence="1">Uncharacterized protein</fullName>
    </submittedName>
</protein>
<name>A0A822YDI3_NELNU</name>
<sequence>MAIKLKSIKTRLEKTEVYDRTTKETQEKKL</sequence>
<evidence type="ECO:0000313" key="2">
    <source>
        <dbReference type="Proteomes" id="UP000607653"/>
    </source>
</evidence>
<evidence type="ECO:0000313" key="1">
    <source>
        <dbReference type="EMBL" id="DAD29339.1"/>
    </source>
</evidence>
<dbReference type="AlphaFoldDB" id="A0A822YDI3"/>
<accession>A0A822YDI3</accession>
<dbReference type="Proteomes" id="UP000607653">
    <property type="component" value="Unassembled WGS sequence"/>
</dbReference>
<comment type="caution">
    <text evidence="1">The sequence shown here is derived from an EMBL/GenBank/DDBJ whole genome shotgun (WGS) entry which is preliminary data.</text>
</comment>
<dbReference type="EMBL" id="DUZY01000002">
    <property type="protein sequence ID" value="DAD29339.1"/>
    <property type="molecule type" value="Genomic_DNA"/>
</dbReference>
<reference evidence="1 2" key="1">
    <citation type="journal article" date="2020" name="Mol. Biol. Evol.">
        <title>Distinct Expression and Methylation Patterns for Genes with Different Fates following a Single Whole-Genome Duplication in Flowering Plants.</title>
        <authorList>
            <person name="Shi T."/>
            <person name="Rahmani R.S."/>
            <person name="Gugger P.F."/>
            <person name="Wang M."/>
            <person name="Li H."/>
            <person name="Zhang Y."/>
            <person name="Li Z."/>
            <person name="Wang Q."/>
            <person name="Van de Peer Y."/>
            <person name="Marchal K."/>
            <person name="Chen J."/>
        </authorList>
    </citation>
    <scope>NUCLEOTIDE SEQUENCE [LARGE SCALE GENOMIC DNA]</scope>
    <source>
        <tissue evidence="1">Leaf</tissue>
    </source>
</reference>
<gene>
    <name evidence="1" type="ORF">HUJ06_030807</name>
</gene>
<proteinExistence type="predicted"/>
<organism evidence="1 2">
    <name type="scientific">Nelumbo nucifera</name>
    <name type="common">Sacred lotus</name>
    <dbReference type="NCBI Taxonomy" id="4432"/>
    <lineage>
        <taxon>Eukaryota</taxon>
        <taxon>Viridiplantae</taxon>
        <taxon>Streptophyta</taxon>
        <taxon>Embryophyta</taxon>
        <taxon>Tracheophyta</taxon>
        <taxon>Spermatophyta</taxon>
        <taxon>Magnoliopsida</taxon>
        <taxon>Proteales</taxon>
        <taxon>Nelumbonaceae</taxon>
        <taxon>Nelumbo</taxon>
    </lineage>
</organism>
<keyword evidence="2" id="KW-1185">Reference proteome</keyword>